<feature type="domain" description="Peptidase C58 YopT-type" evidence="7">
    <location>
        <begin position="108"/>
        <end position="324"/>
    </location>
</feature>
<comment type="caution">
    <text evidence="8">The sequence shown here is derived from an EMBL/GenBank/DDBJ whole genome shotgun (WGS) entry which is preliminary data.</text>
</comment>
<dbReference type="GO" id="GO:0006508">
    <property type="term" value="P:proteolysis"/>
    <property type="evidence" value="ECO:0007669"/>
    <property type="project" value="UniProtKB-KW"/>
</dbReference>
<dbReference type="Gene3D" id="3.90.70.20">
    <property type="match status" value="1"/>
</dbReference>
<protein>
    <submittedName>
        <fullName evidence="8">Cysteine protease, YopT-type domain protein</fullName>
    </submittedName>
</protein>
<dbReference type="InterPro" id="IPR038765">
    <property type="entry name" value="Papain-like_cys_pep_sf"/>
</dbReference>
<name>A0A454D2F1_VIBHA</name>
<dbReference type="InterPro" id="IPR003951">
    <property type="entry name" value="Peptidase_C58"/>
</dbReference>
<keyword evidence="2" id="KW-0964">Secreted</keyword>
<dbReference type="AlphaFoldDB" id="A0A454D2F1"/>
<keyword evidence="6" id="KW-0843">Virulence</keyword>
<evidence type="ECO:0000256" key="4">
    <source>
        <dbReference type="ARBA" id="ARBA00022801"/>
    </source>
</evidence>
<proteinExistence type="predicted"/>
<keyword evidence="3 8" id="KW-0645">Protease</keyword>
<dbReference type="InterPro" id="IPR006473">
    <property type="entry name" value="Peptidase_C58_Yopt"/>
</dbReference>
<dbReference type="GO" id="GO:0005576">
    <property type="term" value="C:extracellular region"/>
    <property type="evidence" value="ECO:0007669"/>
    <property type="project" value="UniProtKB-SubCell"/>
</dbReference>
<evidence type="ECO:0000313" key="9">
    <source>
        <dbReference type="Proteomes" id="UP000008367"/>
    </source>
</evidence>
<evidence type="ECO:0000256" key="5">
    <source>
        <dbReference type="ARBA" id="ARBA00022807"/>
    </source>
</evidence>
<dbReference type="PRINTS" id="PR01376">
    <property type="entry name" value="BACSURFANTGN"/>
</dbReference>
<comment type="subcellular location">
    <subcellularLocation>
        <location evidence="1">Secreted</location>
    </subcellularLocation>
</comment>
<organism evidence="8 9">
    <name type="scientific">Vibrio harveyi</name>
    <name type="common">Beneckea harveyi</name>
    <dbReference type="NCBI Taxonomy" id="669"/>
    <lineage>
        <taxon>Bacteria</taxon>
        <taxon>Pseudomonadati</taxon>
        <taxon>Pseudomonadota</taxon>
        <taxon>Gammaproteobacteria</taxon>
        <taxon>Vibrionales</taxon>
        <taxon>Vibrionaceae</taxon>
        <taxon>Vibrio</taxon>
    </lineage>
</organism>
<evidence type="ECO:0000259" key="7">
    <source>
        <dbReference type="Pfam" id="PF03543"/>
    </source>
</evidence>
<evidence type="ECO:0000256" key="1">
    <source>
        <dbReference type="ARBA" id="ARBA00004613"/>
    </source>
</evidence>
<evidence type="ECO:0000256" key="2">
    <source>
        <dbReference type="ARBA" id="ARBA00022525"/>
    </source>
</evidence>
<dbReference type="NCBIfam" id="TIGR01586">
    <property type="entry name" value="yopT_cys_prot"/>
    <property type="match status" value="1"/>
</dbReference>
<evidence type="ECO:0000256" key="3">
    <source>
        <dbReference type="ARBA" id="ARBA00022670"/>
    </source>
</evidence>
<dbReference type="CDD" id="cd20498">
    <property type="entry name" value="C58_YopT"/>
    <property type="match status" value="1"/>
</dbReference>
<keyword evidence="5" id="KW-0788">Thiol protease</keyword>
<evidence type="ECO:0000256" key="6">
    <source>
        <dbReference type="ARBA" id="ARBA00023026"/>
    </source>
</evidence>
<dbReference type="EMBL" id="AJSR01000547">
    <property type="protein sequence ID" value="EKM32835.1"/>
    <property type="molecule type" value="Genomic_DNA"/>
</dbReference>
<evidence type="ECO:0000313" key="8">
    <source>
        <dbReference type="EMBL" id="EKM32835.1"/>
    </source>
</evidence>
<accession>A0A454D2F1</accession>
<reference evidence="8 9" key="1">
    <citation type="submission" date="2012-10" db="EMBL/GenBank/DDBJ databases">
        <title>Genome sequence of Vibrio Cholerae HENC-02.</title>
        <authorList>
            <person name="Eppinger M."/>
            <person name="Hasan N.A."/>
            <person name="Sengamalay N."/>
            <person name="Hine E."/>
            <person name="Su Q."/>
            <person name="Daugherty S.C."/>
            <person name="Young S."/>
            <person name="Sadzewicz L."/>
            <person name="Tallon L."/>
            <person name="Cebula T.A."/>
            <person name="Ravel J."/>
            <person name="Colwell R.R."/>
        </authorList>
    </citation>
    <scope>NUCLEOTIDE SEQUENCE [LARGE SCALE GENOMIC DNA]</scope>
    <source>
        <strain evidence="8 9">HENC-02</strain>
    </source>
</reference>
<dbReference type="Pfam" id="PF03543">
    <property type="entry name" value="Peptidase_C58"/>
    <property type="match status" value="1"/>
</dbReference>
<sequence length="327" mass="35011">MQGVTNVSPISRPIISTPVTQAQNQGQLGGLSVSTQTPSDAIRNMMLERLNNVAAANPAPISSLSLKSATPEQSAEPRSRLQNFKTAVQTLGDRILHALVSTKTASLRNSVAKHNGEVTMQLSQVTGSIKNAILKDTNTSGGCCEALSAHWMKARAEGSNLGEQLFQSGTASDKGKLNKETMQSVAQLQTDGMLGNHQETITEGWLRSNNIESPYRELGSLSRVSGQTSRGKNGAAELAAKIVDNGPKASLFKKIGLEGPSNAHAVAAAVDGDNVTFFDPNFGEFSFSSKEDFTNWFTQDFWHKSGYDLPKFGLSGEFSIVNLEANH</sequence>
<keyword evidence="4" id="KW-0378">Hydrolase</keyword>
<dbReference type="Proteomes" id="UP000008367">
    <property type="component" value="Unassembled WGS sequence"/>
</dbReference>
<dbReference type="GO" id="GO:0004197">
    <property type="term" value="F:cysteine-type endopeptidase activity"/>
    <property type="evidence" value="ECO:0007669"/>
    <property type="project" value="InterPro"/>
</dbReference>
<gene>
    <name evidence="8" type="ORF">VCHENC02_1641</name>
</gene>
<dbReference type="SUPFAM" id="SSF54001">
    <property type="entry name" value="Cysteine proteinases"/>
    <property type="match status" value="1"/>
</dbReference>